<proteinExistence type="inferred from homology"/>
<sequence length="373" mass="39841">MAGKTFKIAVLPGDGIGPEVVAEATRVLETISSNSELNIELKSYDFGGAAIDNHGVPLPDETLNACKEADAVLMGSVGGPKWGVGPVRPEQGILKLRKELGLYANIRPANFASENLLKRSPLKEEVAKGTDIVVLRELIGGIYFGDRQEANEDGVAWDQCIYSKPEIERITRVAAQIALAAEPPLPITSVDKANVLATSRLWRKTVSELIAKEYPQLKLEHQLVDSAAMIMVSNPRQLNGVLLTENMFGDILSDESSVIPGSLGLLPSASLAGAPDTKTTTMGLYEPIHGSAPDIAGQGIANPIGTILSAAMMLRYSLGKGKEASLIEQAVQKVLDSSESGGFDYRTKDLGGERKTKDVGDKVVEVLKELLKV</sequence>
<dbReference type="InterPro" id="IPR024084">
    <property type="entry name" value="IsoPropMal-DH-like_dom"/>
</dbReference>
<dbReference type="VEuPathDB" id="FungiDB:L203_03799"/>
<dbReference type="FunFam" id="3.40.718.10:FF:000006">
    <property type="entry name" value="3-isopropylmalate dehydrogenase"/>
    <property type="match status" value="1"/>
</dbReference>
<dbReference type="SUPFAM" id="SSF53659">
    <property type="entry name" value="Isocitrate/Isopropylmalate dehydrogenase-like"/>
    <property type="match status" value="1"/>
</dbReference>
<dbReference type="NCBIfam" id="TIGR00169">
    <property type="entry name" value="leuB"/>
    <property type="match status" value="1"/>
</dbReference>
<reference evidence="14" key="3">
    <citation type="submission" date="2024-01" db="EMBL/GenBank/DDBJ databases">
        <authorList>
            <person name="Coelho M.A."/>
            <person name="David-Palma M."/>
            <person name="Shea T."/>
            <person name="Sun S."/>
            <person name="Cuomo C.A."/>
            <person name="Heitman J."/>
        </authorList>
    </citation>
    <scope>NUCLEOTIDE SEQUENCE</scope>
    <source>
        <strain evidence="14">CBS 7841</strain>
    </source>
</reference>
<dbReference type="KEGG" id="cdep:91087913"/>
<keyword evidence="8" id="KW-0460">Magnesium</keyword>
<dbReference type="GO" id="GO:0009098">
    <property type="term" value="P:L-leucine biosynthetic process"/>
    <property type="evidence" value="ECO:0007669"/>
    <property type="project" value="UniProtKB-UniPathway"/>
</dbReference>
<comment type="cofactor">
    <cofactor evidence="1">
        <name>Mn(2+)</name>
        <dbReference type="ChEBI" id="CHEBI:29035"/>
    </cofactor>
</comment>
<evidence type="ECO:0000256" key="13">
    <source>
        <dbReference type="RuleBase" id="RU004445"/>
    </source>
</evidence>
<name>A0A1E3IF24_9TREE</name>
<evidence type="ECO:0000256" key="8">
    <source>
        <dbReference type="ARBA" id="ARBA00022842"/>
    </source>
</evidence>
<dbReference type="GO" id="GO:0003862">
    <property type="term" value="F:3-isopropylmalate dehydrogenase activity"/>
    <property type="evidence" value="ECO:0007669"/>
    <property type="project" value="UniProtKB-EC"/>
</dbReference>
<comment type="cofactor">
    <cofactor evidence="13">
        <name>Mg(2+)</name>
        <dbReference type="ChEBI" id="CHEBI:18420"/>
    </cofactor>
    <cofactor evidence="13">
        <name>Mn(2+)</name>
        <dbReference type="ChEBI" id="CHEBI:29035"/>
    </cofactor>
    <text evidence="13">Binds 1 Mg(2+) or Mn(2+) ion per subunit.</text>
</comment>
<keyword evidence="9" id="KW-0560">Oxidoreductase</keyword>
<dbReference type="PANTHER" id="PTHR42979:SF1">
    <property type="entry name" value="3-ISOPROPYLMALATE DEHYDROGENASE"/>
    <property type="match status" value="1"/>
</dbReference>
<evidence type="ECO:0000256" key="3">
    <source>
        <dbReference type="ARBA" id="ARBA00011738"/>
    </source>
</evidence>
<comment type="pathway">
    <text evidence="13">Amino-acid biosynthesis; L-leucine biosynthesis; L-leucine from 3-methyl-2-oxobutanoate: step 3/4.</text>
</comment>
<reference evidence="14" key="2">
    <citation type="journal article" date="2022" name="Elife">
        <title>Obligate sexual reproduction of a homothallic fungus closely related to the Cryptococcus pathogenic species complex.</title>
        <authorList>
            <person name="Passer A.R."/>
            <person name="Clancey S.A."/>
            <person name="Shea T."/>
            <person name="David-Palma M."/>
            <person name="Averette A.F."/>
            <person name="Boekhout T."/>
            <person name="Porcel B.M."/>
            <person name="Nowrousian M."/>
            <person name="Cuomo C.A."/>
            <person name="Sun S."/>
            <person name="Heitman J."/>
            <person name="Coelho M.A."/>
        </authorList>
    </citation>
    <scope>NUCLEOTIDE SEQUENCE</scope>
    <source>
        <strain evidence="14">CBS 7841</strain>
    </source>
</reference>
<dbReference type="OrthoDB" id="419183at2759"/>
<evidence type="ECO:0000256" key="5">
    <source>
        <dbReference type="ARBA" id="ARBA00022430"/>
    </source>
</evidence>
<dbReference type="GO" id="GO:0051287">
    <property type="term" value="F:NAD binding"/>
    <property type="evidence" value="ECO:0007669"/>
    <property type="project" value="InterPro"/>
</dbReference>
<evidence type="ECO:0000256" key="9">
    <source>
        <dbReference type="ARBA" id="ARBA00023002"/>
    </source>
</evidence>
<comment type="similarity">
    <text evidence="2">Belongs to the isocitrate and isopropylmalate dehydrogenases family.</text>
</comment>
<dbReference type="GO" id="GO:0000287">
    <property type="term" value="F:magnesium ion binding"/>
    <property type="evidence" value="ECO:0007669"/>
    <property type="project" value="InterPro"/>
</dbReference>
<dbReference type="GeneID" id="91087913"/>
<dbReference type="RefSeq" id="XP_066069192.1">
    <property type="nucleotide sequence ID" value="XM_066213095.1"/>
</dbReference>
<keyword evidence="10 13" id="KW-0520">NAD</keyword>
<dbReference type="Pfam" id="PF00180">
    <property type="entry name" value="Iso_dh"/>
    <property type="match status" value="1"/>
</dbReference>
<evidence type="ECO:0000256" key="1">
    <source>
        <dbReference type="ARBA" id="ARBA00001936"/>
    </source>
</evidence>
<dbReference type="PANTHER" id="PTHR42979">
    <property type="entry name" value="3-ISOPROPYLMALATE DEHYDROGENASE"/>
    <property type="match status" value="1"/>
</dbReference>
<protein>
    <recommendedName>
        <fullName evidence="4 13">3-isopropylmalate dehydrogenase</fullName>
        <ecNumber evidence="4 13">1.1.1.85</ecNumber>
    </recommendedName>
</protein>
<comment type="function">
    <text evidence="13">Catalyzes the oxidation of 3-carboxy-2-hydroxy-4-methylpentanoate (3-isopropylmalate) to 3-carboxy-4-methyl-2-oxopentanoate. The product decarboxylates to 4-methyl-2 oxopentanoate.</text>
</comment>
<dbReference type="Gene3D" id="3.40.718.10">
    <property type="entry name" value="Isopropylmalate Dehydrogenase"/>
    <property type="match status" value="1"/>
</dbReference>
<evidence type="ECO:0000313" key="14">
    <source>
        <dbReference type="EMBL" id="WVN88492.1"/>
    </source>
</evidence>
<reference evidence="14" key="1">
    <citation type="submission" date="2016-06" db="EMBL/GenBank/DDBJ databases">
        <authorList>
            <person name="Cuomo C."/>
            <person name="Litvintseva A."/>
            <person name="Heitman J."/>
            <person name="Chen Y."/>
            <person name="Sun S."/>
            <person name="Springer D."/>
            <person name="Dromer F."/>
            <person name="Young S."/>
            <person name="Zeng Q."/>
            <person name="Chapman S."/>
            <person name="Gujja S."/>
            <person name="Saif S."/>
            <person name="Birren B."/>
        </authorList>
    </citation>
    <scope>NUCLEOTIDE SEQUENCE</scope>
    <source>
        <strain evidence="14">CBS 7841</strain>
    </source>
</reference>
<keyword evidence="7 13" id="KW-0479">Metal-binding</keyword>
<evidence type="ECO:0000256" key="11">
    <source>
        <dbReference type="ARBA" id="ARBA00023211"/>
    </source>
</evidence>
<evidence type="ECO:0000256" key="6">
    <source>
        <dbReference type="ARBA" id="ARBA00022605"/>
    </source>
</evidence>
<dbReference type="PROSITE" id="PS00470">
    <property type="entry name" value="IDH_IMDH"/>
    <property type="match status" value="1"/>
</dbReference>
<dbReference type="InterPro" id="IPR004429">
    <property type="entry name" value="Isopropylmalate_DH"/>
</dbReference>
<evidence type="ECO:0000256" key="2">
    <source>
        <dbReference type="ARBA" id="ARBA00007769"/>
    </source>
</evidence>
<dbReference type="Proteomes" id="UP000094043">
    <property type="component" value="Chromosome 4"/>
</dbReference>
<keyword evidence="15" id="KW-1185">Reference proteome</keyword>
<dbReference type="GO" id="GO:0005829">
    <property type="term" value="C:cytosol"/>
    <property type="evidence" value="ECO:0007669"/>
    <property type="project" value="TreeGrafter"/>
</dbReference>
<evidence type="ECO:0000256" key="4">
    <source>
        <dbReference type="ARBA" id="ARBA00013101"/>
    </source>
</evidence>
<gene>
    <name evidence="14" type="ORF">L203_103703</name>
</gene>
<comment type="subunit">
    <text evidence="3 13">Homodimer.</text>
</comment>
<evidence type="ECO:0000256" key="7">
    <source>
        <dbReference type="ARBA" id="ARBA00022723"/>
    </source>
</evidence>
<comment type="catalytic activity">
    <reaction evidence="13">
        <text>(2R,3S)-3-isopropylmalate + NAD(+) = 4-methyl-2-oxopentanoate + CO2 + NADH</text>
        <dbReference type="Rhea" id="RHEA:32271"/>
        <dbReference type="ChEBI" id="CHEBI:16526"/>
        <dbReference type="ChEBI" id="CHEBI:17865"/>
        <dbReference type="ChEBI" id="CHEBI:35121"/>
        <dbReference type="ChEBI" id="CHEBI:57540"/>
        <dbReference type="ChEBI" id="CHEBI:57945"/>
        <dbReference type="EC" id="1.1.1.85"/>
    </reaction>
</comment>
<organism evidence="14 15">
    <name type="scientific">Cryptococcus depauperatus CBS 7841</name>
    <dbReference type="NCBI Taxonomy" id="1295531"/>
    <lineage>
        <taxon>Eukaryota</taxon>
        <taxon>Fungi</taxon>
        <taxon>Dikarya</taxon>
        <taxon>Basidiomycota</taxon>
        <taxon>Agaricomycotina</taxon>
        <taxon>Tremellomycetes</taxon>
        <taxon>Tremellales</taxon>
        <taxon>Cryptococcaceae</taxon>
        <taxon>Cryptococcus</taxon>
    </lineage>
</organism>
<keyword evidence="6" id="KW-0028">Amino-acid biosynthesis</keyword>
<evidence type="ECO:0000313" key="15">
    <source>
        <dbReference type="Proteomes" id="UP000094043"/>
    </source>
</evidence>
<keyword evidence="12 13" id="KW-0100">Branched-chain amino acid biosynthesis</keyword>
<evidence type="ECO:0000256" key="10">
    <source>
        <dbReference type="ARBA" id="ARBA00023027"/>
    </source>
</evidence>
<dbReference type="HAMAP" id="MF_01033">
    <property type="entry name" value="LeuB_type1"/>
    <property type="match status" value="1"/>
</dbReference>
<dbReference type="InterPro" id="IPR019818">
    <property type="entry name" value="IsoCit/isopropylmalate_DH_CS"/>
</dbReference>
<dbReference type="EMBL" id="CP143787">
    <property type="protein sequence ID" value="WVN88492.1"/>
    <property type="molecule type" value="Genomic_DNA"/>
</dbReference>
<evidence type="ECO:0000256" key="12">
    <source>
        <dbReference type="ARBA" id="ARBA00023304"/>
    </source>
</evidence>
<keyword evidence="5 13" id="KW-0432">Leucine biosynthesis</keyword>
<accession>A0A1E3IF24</accession>
<dbReference type="AlphaFoldDB" id="A0A1E3IF24"/>
<dbReference type="SMART" id="SM01329">
    <property type="entry name" value="Iso_dh"/>
    <property type="match status" value="1"/>
</dbReference>
<dbReference type="EC" id="1.1.1.85" evidence="4 13"/>
<keyword evidence="11" id="KW-0464">Manganese</keyword>